<dbReference type="InterPro" id="IPR008928">
    <property type="entry name" value="6-hairpin_glycosidase_sf"/>
</dbReference>
<name>A0ABT9P5X5_9ACTN</name>
<dbReference type="SUPFAM" id="SSF48208">
    <property type="entry name" value="Six-hairpin glycosidases"/>
    <property type="match status" value="1"/>
</dbReference>
<comment type="caution">
    <text evidence="3">The sequence shown here is derived from an EMBL/GenBank/DDBJ whole genome shotgun (WGS) entry which is preliminary data.</text>
</comment>
<feature type="region of interest" description="Disordered" evidence="1">
    <location>
        <begin position="1"/>
        <end position="22"/>
    </location>
</feature>
<dbReference type="Gene3D" id="1.50.10.10">
    <property type="match status" value="1"/>
</dbReference>
<proteinExistence type="predicted"/>
<dbReference type="RefSeq" id="WP_307244641.1">
    <property type="nucleotide sequence ID" value="NZ_JAUSQZ010000001.1"/>
</dbReference>
<keyword evidence="2" id="KW-1133">Transmembrane helix</keyword>
<keyword evidence="2" id="KW-0472">Membrane</keyword>
<protein>
    <submittedName>
        <fullName evidence="3">GH15 family glucan-1,4-alpha-glucosidase</fullName>
    </submittedName>
</protein>
<keyword evidence="2" id="KW-0812">Transmembrane</keyword>
<evidence type="ECO:0000313" key="3">
    <source>
        <dbReference type="EMBL" id="MDP9827956.1"/>
    </source>
</evidence>
<dbReference type="Proteomes" id="UP001235712">
    <property type="component" value="Unassembled WGS sequence"/>
</dbReference>
<accession>A0ABT9P5X5</accession>
<reference evidence="3 4" key="1">
    <citation type="submission" date="2023-07" db="EMBL/GenBank/DDBJ databases">
        <title>Sequencing the genomes of 1000 actinobacteria strains.</title>
        <authorList>
            <person name="Klenk H.-P."/>
        </authorList>
    </citation>
    <scope>NUCLEOTIDE SEQUENCE [LARGE SCALE GENOMIC DNA]</scope>
    <source>
        <strain evidence="3 4">DSM 44388</strain>
    </source>
</reference>
<dbReference type="InterPro" id="IPR012341">
    <property type="entry name" value="6hp_glycosidase-like_sf"/>
</dbReference>
<evidence type="ECO:0000256" key="1">
    <source>
        <dbReference type="SAM" id="MobiDB-lite"/>
    </source>
</evidence>
<sequence>MLDVAPSTHVSTQAGEVPARSTGTSTVKRVLRALAIVGVLLLITGLVTRISQHRERFENATVPLMTAVVAIGPDGARIAIGPDTDPSVVEFFPGTRVLTPDSAAALTRTTVTPESTRSVTEQARAQRQWIEAGTIPGGEDGPYAEMVETALLDMHTLLYANGASLAAWPAAWRYVWPRDAAFVAVALVESGHPDDARRVLQFLQRQQPSDGVFEARYRPEEDGVPDARGKQTDGVGWVLWATLRLVDSLPTAEAAEVLATLEPMIDASTDAALRLTDTADALPPASQDYWEVPMYRLSLGTAAPIALGLRSAARLQGMLGERTTSRSAEGRARKLQESITAEFGVHGYPRELGGDVPDASVAFLLPPFTDRAAPSVLRAWHRAARGMRRAAGGLAPGVGWRDDGISWSPQTSLFALTAASVGEKGTARGWMDWLRDHRTGYGAIPEKVLSTGAPAGPAPLAWSDAVVVMTAGRLRDLA</sequence>
<organism evidence="3 4">
    <name type="scientific">Kineosporia succinea</name>
    <dbReference type="NCBI Taxonomy" id="84632"/>
    <lineage>
        <taxon>Bacteria</taxon>
        <taxon>Bacillati</taxon>
        <taxon>Actinomycetota</taxon>
        <taxon>Actinomycetes</taxon>
        <taxon>Kineosporiales</taxon>
        <taxon>Kineosporiaceae</taxon>
        <taxon>Kineosporia</taxon>
    </lineage>
</organism>
<dbReference type="PANTHER" id="PTHR31616:SF0">
    <property type="entry name" value="GLUCAN 1,4-ALPHA-GLUCOSIDASE"/>
    <property type="match status" value="1"/>
</dbReference>
<evidence type="ECO:0000256" key="2">
    <source>
        <dbReference type="SAM" id="Phobius"/>
    </source>
</evidence>
<feature type="transmembrane region" description="Helical" evidence="2">
    <location>
        <begin position="30"/>
        <end position="48"/>
    </location>
</feature>
<keyword evidence="4" id="KW-1185">Reference proteome</keyword>
<dbReference type="PANTHER" id="PTHR31616">
    <property type="entry name" value="TREHALASE"/>
    <property type="match status" value="1"/>
</dbReference>
<dbReference type="EMBL" id="JAUSQZ010000001">
    <property type="protein sequence ID" value="MDP9827956.1"/>
    <property type="molecule type" value="Genomic_DNA"/>
</dbReference>
<gene>
    <name evidence="3" type="ORF">J2S57_003705</name>
</gene>
<evidence type="ECO:0000313" key="4">
    <source>
        <dbReference type="Proteomes" id="UP001235712"/>
    </source>
</evidence>